<reference evidence="3" key="1">
    <citation type="submission" date="2016-10" db="EMBL/GenBank/DDBJ databases">
        <authorList>
            <person name="Varghese N."/>
            <person name="Submissions S."/>
        </authorList>
    </citation>
    <scope>NUCLEOTIDE SEQUENCE [LARGE SCALE GENOMIC DNA]</scope>
    <source>
        <strain evidence="3">JCM 2783</strain>
    </source>
</reference>
<proteinExistence type="predicted"/>
<dbReference type="AlphaFoldDB" id="A0A1I1UCM1"/>
<organism evidence="2 3">
    <name type="scientific">Pseudomonas straminea</name>
    <dbReference type="NCBI Taxonomy" id="47882"/>
    <lineage>
        <taxon>Bacteria</taxon>
        <taxon>Pseudomonadati</taxon>
        <taxon>Pseudomonadota</taxon>
        <taxon>Gammaproteobacteria</taxon>
        <taxon>Pseudomonadales</taxon>
        <taxon>Pseudomonadaceae</taxon>
        <taxon>Phytopseudomonas</taxon>
    </lineage>
</organism>
<dbReference type="EMBL" id="FOMO01000003">
    <property type="protein sequence ID" value="SFD65710.1"/>
    <property type="molecule type" value="Genomic_DNA"/>
</dbReference>
<evidence type="ECO:0000256" key="1">
    <source>
        <dbReference type="SAM" id="MobiDB-lite"/>
    </source>
</evidence>
<dbReference type="Proteomes" id="UP000243950">
    <property type="component" value="Unassembled WGS sequence"/>
</dbReference>
<name>A0A1I1UCM1_PSEOC</name>
<gene>
    <name evidence="2" type="ORF">SAMN05216372_10354</name>
</gene>
<evidence type="ECO:0000313" key="2">
    <source>
        <dbReference type="EMBL" id="SFD65710.1"/>
    </source>
</evidence>
<dbReference type="RefSeq" id="WP_143103574.1">
    <property type="nucleotide sequence ID" value="NZ_BSSG01000004.1"/>
</dbReference>
<protein>
    <recommendedName>
        <fullName evidence="4">RiboL-PSP-HEPN domain-containing protein</fullName>
    </recommendedName>
</protein>
<feature type="compositionally biased region" description="Basic and acidic residues" evidence="1">
    <location>
        <begin position="1"/>
        <end position="12"/>
    </location>
</feature>
<evidence type="ECO:0008006" key="4">
    <source>
        <dbReference type="Google" id="ProtNLM"/>
    </source>
</evidence>
<keyword evidence="3" id="KW-1185">Reference proteome</keyword>
<feature type="region of interest" description="Disordered" evidence="1">
    <location>
        <begin position="1"/>
        <end position="20"/>
    </location>
</feature>
<evidence type="ECO:0000313" key="3">
    <source>
        <dbReference type="Proteomes" id="UP000243950"/>
    </source>
</evidence>
<accession>A0A1I1UCM1</accession>
<sequence length="186" mass="22027">MSEIHFTQREAEEQFESTDSDDELRSYLEELAPQIGWIVIFFNSLEDGIAQCIRDVMLHDPYQDERMDVFLSEMMFTAKCRSLMHLYGQIIESAEVKLMHTDLNKLEKMLLECSKRRNEYAHADWIGLKKGAYVRVKAQSKKRGITQRYKRFEPEQVESDIAFINLARHTLNEFNERIIGQLWGRE</sequence>